<dbReference type="CDD" id="cd07377">
    <property type="entry name" value="WHTH_GntR"/>
    <property type="match status" value="1"/>
</dbReference>
<dbReference type="EMBL" id="RCDA01000007">
    <property type="protein sequence ID" value="RLK46410.1"/>
    <property type="molecule type" value="Genomic_DNA"/>
</dbReference>
<dbReference type="Gene3D" id="1.20.120.530">
    <property type="entry name" value="GntR ligand-binding domain-like"/>
    <property type="match status" value="1"/>
</dbReference>
<reference evidence="8 9" key="1">
    <citation type="submission" date="2018-10" db="EMBL/GenBank/DDBJ databases">
        <title>Genomic Encyclopedia of Type Strains, Phase IV (KMG-IV): sequencing the most valuable type-strain genomes for metagenomic binning, comparative biology and taxonomic classification.</title>
        <authorList>
            <person name="Goeker M."/>
        </authorList>
    </citation>
    <scope>NUCLEOTIDE SEQUENCE [LARGE SCALE GENOMIC DNA]</scope>
    <source>
        <strain evidence="8 9">DSM 12769</strain>
    </source>
</reference>
<dbReference type="AlphaFoldDB" id="A0A498BZS2"/>
<dbReference type="RefSeq" id="WP_121443200.1">
    <property type="nucleotide sequence ID" value="NZ_RCDA01000007.1"/>
</dbReference>
<dbReference type="GO" id="GO:0003700">
    <property type="term" value="F:DNA-binding transcription factor activity"/>
    <property type="evidence" value="ECO:0007669"/>
    <property type="project" value="InterPro"/>
</dbReference>
<evidence type="ECO:0000256" key="3">
    <source>
        <dbReference type="ARBA" id="ARBA00023125"/>
    </source>
</evidence>
<protein>
    <recommendedName>
        <fullName evidence="6">Pyruvate dehydrogenase complex repressor</fullName>
    </recommendedName>
</protein>
<dbReference type="InterPro" id="IPR036390">
    <property type="entry name" value="WH_DNA-bd_sf"/>
</dbReference>
<evidence type="ECO:0000313" key="8">
    <source>
        <dbReference type="EMBL" id="RLK46410.1"/>
    </source>
</evidence>
<dbReference type="SMART" id="SM00345">
    <property type="entry name" value="HTH_GNTR"/>
    <property type="match status" value="1"/>
</dbReference>
<dbReference type="PANTHER" id="PTHR43537:SF34">
    <property type="entry name" value="PYRUVATE DEHYDROGENASE COMPLEX REPRESSOR"/>
    <property type="match status" value="1"/>
</dbReference>
<dbReference type="SUPFAM" id="SSF46785">
    <property type="entry name" value="Winged helix' DNA-binding domain"/>
    <property type="match status" value="1"/>
</dbReference>
<dbReference type="GO" id="GO:0003677">
    <property type="term" value="F:DNA binding"/>
    <property type="evidence" value="ECO:0007669"/>
    <property type="project" value="UniProtKB-KW"/>
</dbReference>
<dbReference type="InterPro" id="IPR000524">
    <property type="entry name" value="Tscrpt_reg_HTH_GntR"/>
</dbReference>
<keyword evidence="2" id="KW-0805">Transcription regulation</keyword>
<dbReference type="Pfam" id="PF00392">
    <property type="entry name" value="GntR"/>
    <property type="match status" value="1"/>
</dbReference>
<proteinExistence type="predicted"/>
<dbReference type="Gene3D" id="1.10.10.10">
    <property type="entry name" value="Winged helix-like DNA-binding domain superfamily/Winged helix DNA-binding domain"/>
    <property type="match status" value="1"/>
</dbReference>
<sequence>MTFKTIKPARLSDSIIHQIEELILNGVLKPGDRLPAERELAQELDVSRPSLREALLKLEARGLLKARPGGGTFVADIAAPTVTEPLVELLKDRPEATFQILELRHALEEMAAWYAALRATEADREIIRRRYEALIELYDTNDDPDLDAEADAEFHLAIADASHNVALIHVVRGLFSLLRNSITRSLQQLKQRNEDYAPLRDQHRAIYEAIMAGDPARAREAANVHLTYVEEFMRKGIAMQDREAVSQRRLRRLLD</sequence>
<keyword evidence="4" id="KW-0804">Transcription</keyword>
<evidence type="ECO:0000259" key="7">
    <source>
        <dbReference type="PROSITE" id="PS50949"/>
    </source>
</evidence>
<evidence type="ECO:0000256" key="1">
    <source>
        <dbReference type="ARBA" id="ARBA00022491"/>
    </source>
</evidence>
<accession>A0A498BZS2</accession>
<dbReference type="PANTHER" id="PTHR43537">
    <property type="entry name" value="TRANSCRIPTIONAL REGULATOR, GNTR FAMILY"/>
    <property type="match status" value="1"/>
</dbReference>
<comment type="caution">
    <text evidence="8">The sequence shown here is derived from an EMBL/GenBank/DDBJ whole genome shotgun (WGS) entry which is preliminary data.</text>
</comment>
<dbReference type="InterPro" id="IPR036388">
    <property type="entry name" value="WH-like_DNA-bd_sf"/>
</dbReference>
<dbReference type="PROSITE" id="PS50949">
    <property type="entry name" value="HTH_GNTR"/>
    <property type="match status" value="1"/>
</dbReference>
<evidence type="ECO:0000256" key="6">
    <source>
        <dbReference type="ARBA" id="ARBA00039592"/>
    </source>
</evidence>
<keyword evidence="1" id="KW-0678">Repressor</keyword>
<dbReference type="OrthoDB" id="5450856at2"/>
<evidence type="ECO:0000256" key="5">
    <source>
        <dbReference type="ARBA" id="ARBA00037357"/>
    </source>
</evidence>
<dbReference type="PRINTS" id="PR00035">
    <property type="entry name" value="HTHGNTR"/>
</dbReference>
<evidence type="ECO:0000256" key="4">
    <source>
        <dbReference type="ARBA" id="ARBA00023163"/>
    </source>
</evidence>
<dbReference type="InterPro" id="IPR008920">
    <property type="entry name" value="TF_FadR/GntR_C"/>
</dbReference>
<evidence type="ECO:0000313" key="9">
    <source>
        <dbReference type="Proteomes" id="UP000275461"/>
    </source>
</evidence>
<organism evidence="8 9">
    <name type="scientific">Alkalispirillum mobile</name>
    <dbReference type="NCBI Taxonomy" id="85925"/>
    <lineage>
        <taxon>Bacteria</taxon>
        <taxon>Pseudomonadati</taxon>
        <taxon>Pseudomonadota</taxon>
        <taxon>Gammaproteobacteria</taxon>
        <taxon>Chromatiales</taxon>
        <taxon>Ectothiorhodospiraceae</taxon>
        <taxon>Alkalispirillum</taxon>
    </lineage>
</organism>
<keyword evidence="3" id="KW-0238">DNA-binding</keyword>
<evidence type="ECO:0000256" key="2">
    <source>
        <dbReference type="ARBA" id="ARBA00023015"/>
    </source>
</evidence>
<dbReference type="Proteomes" id="UP000275461">
    <property type="component" value="Unassembled WGS sequence"/>
</dbReference>
<dbReference type="SUPFAM" id="SSF48008">
    <property type="entry name" value="GntR ligand-binding domain-like"/>
    <property type="match status" value="1"/>
</dbReference>
<gene>
    <name evidence="8" type="ORF">DFR31_2699</name>
</gene>
<comment type="function">
    <text evidence="5">Transcriptional repressor for the pyruvate dehydrogenase complex genes aceEF and lpd.</text>
</comment>
<dbReference type="SMART" id="SM00895">
    <property type="entry name" value="FCD"/>
    <property type="match status" value="1"/>
</dbReference>
<keyword evidence="9" id="KW-1185">Reference proteome</keyword>
<dbReference type="Pfam" id="PF07729">
    <property type="entry name" value="FCD"/>
    <property type="match status" value="1"/>
</dbReference>
<name>A0A498BZS2_9GAMM</name>
<dbReference type="InterPro" id="IPR011711">
    <property type="entry name" value="GntR_C"/>
</dbReference>
<feature type="domain" description="HTH gntR-type" evidence="7">
    <location>
        <begin position="9"/>
        <end position="77"/>
    </location>
</feature>